<accession>A0A7S3Y8X6</accession>
<evidence type="ECO:0008006" key="2">
    <source>
        <dbReference type="Google" id="ProtNLM"/>
    </source>
</evidence>
<name>A0A7S3Y8X6_HETAK</name>
<protein>
    <recommendedName>
        <fullName evidence="2">Nucleotide-diphospho-sugar transferase domain-containing protein</fullName>
    </recommendedName>
</protein>
<evidence type="ECO:0000313" key="1">
    <source>
        <dbReference type="EMBL" id="CAE0644362.1"/>
    </source>
</evidence>
<dbReference type="EMBL" id="HBIU01051158">
    <property type="protein sequence ID" value="CAE0644362.1"/>
    <property type="molecule type" value="Transcribed_RNA"/>
</dbReference>
<proteinExistence type="predicted"/>
<gene>
    <name evidence="1" type="ORF">HAKA00212_LOCUS22629</name>
</gene>
<organism evidence="1">
    <name type="scientific">Heterosigma akashiwo</name>
    <name type="common">Chromophytic alga</name>
    <name type="synonym">Heterosigma carterae</name>
    <dbReference type="NCBI Taxonomy" id="2829"/>
    <lineage>
        <taxon>Eukaryota</taxon>
        <taxon>Sar</taxon>
        <taxon>Stramenopiles</taxon>
        <taxon>Ochrophyta</taxon>
        <taxon>Raphidophyceae</taxon>
        <taxon>Chattonellales</taxon>
        <taxon>Chattonellaceae</taxon>
        <taxon>Heterosigma</taxon>
    </lineage>
</organism>
<sequence>MAQARQWNRNVYFVEEGSSSCKEWMETHDINHIHLDSAEVQELFLDLHDRFPELKDMNAEFTYAYARQWHYLDVARLLGVSEFVSIDGDVMTYIPASHLAKYMRENGYGAAFCLYWPRANNLMGYFTTAALNEMISYLDAFPRGKSPWPAGDMGWLKNYAALPFRDEEVGFSVRRPANFTPKFKVGNTCSYWNGGIGADVIRLDQDWEGHFKTHVRGFKNTTFKTITWRNHMPHFTRSNDSRLVPIWHTHFKGTNKAMMQNYLRWYGHPHECLVGHGHTCSCSSNHCIECYSVSPCDFSPPAVVDQQKLRRLQSV</sequence>
<reference evidence="1" key="1">
    <citation type="submission" date="2021-01" db="EMBL/GenBank/DDBJ databases">
        <authorList>
            <person name="Corre E."/>
            <person name="Pelletier E."/>
            <person name="Niang G."/>
            <person name="Scheremetjew M."/>
            <person name="Finn R."/>
            <person name="Kale V."/>
            <person name="Holt S."/>
            <person name="Cochrane G."/>
            <person name="Meng A."/>
            <person name="Brown T."/>
            <person name="Cohen L."/>
        </authorList>
    </citation>
    <scope>NUCLEOTIDE SEQUENCE</scope>
    <source>
        <strain evidence="1">CCMP3107</strain>
    </source>
</reference>
<dbReference type="AlphaFoldDB" id="A0A7S3Y8X6"/>